<protein>
    <submittedName>
        <fullName evidence="1">Uncharacterized protein</fullName>
    </submittedName>
</protein>
<comment type="caution">
    <text evidence="1">The sequence shown here is derived from an EMBL/GenBank/DDBJ whole genome shotgun (WGS) entry which is preliminary data.</text>
</comment>
<accession>A0ACB9S147</accession>
<sequence length="225" mass="25518">MEKMWELGFGKTGAYSLKEQAARTVHRNVRAQGHTYVELREDNKFIYFCTVSFSVSCSVGSDRRLDSMDENMNGLLEFRWDDSIAAIEYDKTDGKKTCNGHVGGTGDVLLRIGDTVDCNEENGNLKPKVLIREEVSDLPMFRLNCIASDARRAWMKNPELLQNCSVGFHFRHDHKMETQEKVMALKLLHLYNSGDWLPEGSPETRIELLPSSYLKLGSPGGVHEE</sequence>
<reference evidence="2" key="1">
    <citation type="journal article" date="2023" name="Front. Plant Sci.">
        <title>Chromosomal-level genome assembly of Melastoma candidum provides insights into trichome evolution.</title>
        <authorList>
            <person name="Zhong Y."/>
            <person name="Wu W."/>
            <person name="Sun C."/>
            <person name="Zou P."/>
            <person name="Liu Y."/>
            <person name="Dai S."/>
            <person name="Zhou R."/>
        </authorList>
    </citation>
    <scope>NUCLEOTIDE SEQUENCE [LARGE SCALE GENOMIC DNA]</scope>
</reference>
<gene>
    <name evidence="1" type="ORF">MLD38_003091</name>
</gene>
<keyword evidence="2" id="KW-1185">Reference proteome</keyword>
<dbReference type="EMBL" id="CM042881">
    <property type="protein sequence ID" value="KAI4385018.1"/>
    <property type="molecule type" value="Genomic_DNA"/>
</dbReference>
<proteinExistence type="predicted"/>
<dbReference type="Proteomes" id="UP001057402">
    <property type="component" value="Chromosome 2"/>
</dbReference>
<evidence type="ECO:0000313" key="1">
    <source>
        <dbReference type="EMBL" id="KAI4385018.1"/>
    </source>
</evidence>
<name>A0ACB9S147_9MYRT</name>
<evidence type="ECO:0000313" key="2">
    <source>
        <dbReference type="Proteomes" id="UP001057402"/>
    </source>
</evidence>
<organism evidence="1 2">
    <name type="scientific">Melastoma candidum</name>
    <dbReference type="NCBI Taxonomy" id="119954"/>
    <lineage>
        <taxon>Eukaryota</taxon>
        <taxon>Viridiplantae</taxon>
        <taxon>Streptophyta</taxon>
        <taxon>Embryophyta</taxon>
        <taxon>Tracheophyta</taxon>
        <taxon>Spermatophyta</taxon>
        <taxon>Magnoliopsida</taxon>
        <taxon>eudicotyledons</taxon>
        <taxon>Gunneridae</taxon>
        <taxon>Pentapetalae</taxon>
        <taxon>rosids</taxon>
        <taxon>malvids</taxon>
        <taxon>Myrtales</taxon>
        <taxon>Melastomataceae</taxon>
        <taxon>Melastomatoideae</taxon>
        <taxon>Melastomateae</taxon>
        <taxon>Melastoma</taxon>
    </lineage>
</organism>